<feature type="compositionally biased region" description="Basic and acidic residues" evidence="1">
    <location>
        <begin position="55"/>
        <end position="69"/>
    </location>
</feature>
<dbReference type="Proteomes" id="UP000322245">
    <property type="component" value="Unassembled WGS sequence"/>
</dbReference>
<dbReference type="EMBL" id="NIDF01000026">
    <property type="protein sequence ID" value="TYJ56275.1"/>
    <property type="molecule type" value="Genomic_DNA"/>
</dbReference>
<comment type="caution">
    <text evidence="2">The sequence shown here is derived from an EMBL/GenBank/DDBJ whole genome shotgun (WGS) entry which is preliminary data.</text>
</comment>
<dbReference type="AlphaFoldDB" id="A0A5D3AY75"/>
<reference evidence="2 3" key="1">
    <citation type="submission" date="2017-05" db="EMBL/GenBank/DDBJ databases">
        <title>The Genome Sequence of Tsuchiyaea wingfieldii DSM 27421.</title>
        <authorList>
            <person name="Cuomo C."/>
            <person name="Passer A."/>
            <person name="Billmyre B."/>
            <person name="Heitman J."/>
        </authorList>
    </citation>
    <scope>NUCLEOTIDE SEQUENCE [LARGE SCALE GENOMIC DNA]</scope>
    <source>
        <strain evidence="2 3">DSM 27421</strain>
    </source>
</reference>
<evidence type="ECO:0000313" key="3">
    <source>
        <dbReference type="Proteomes" id="UP000322245"/>
    </source>
</evidence>
<feature type="compositionally biased region" description="Low complexity" evidence="1">
    <location>
        <begin position="167"/>
        <end position="179"/>
    </location>
</feature>
<feature type="region of interest" description="Disordered" evidence="1">
    <location>
        <begin position="1"/>
        <end position="179"/>
    </location>
</feature>
<keyword evidence="3" id="KW-1185">Reference proteome</keyword>
<feature type="compositionally biased region" description="Low complexity" evidence="1">
    <location>
        <begin position="1"/>
        <end position="18"/>
    </location>
</feature>
<sequence length="179" mass="19252">MRRNRQTSSAQNSASSSSRRPRISEPILQSENSFSSRFGPLASVRDTGSSARPSARPEDAAEAAEERYEYSPSQEASTSSTPARRDNRRHGMQLSSAASASVSGSQQPFRGHAEDSDKSTEFEEDASSSSCDSCSEDDDDARRRERESGSIMIGVDTSMSRLGIRGNSGSQNGDDSGKN</sequence>
<evidence type="ECO:0000256" key="1">
    <source>
        <dbReference type="SAM" id="MobiDB-lite"/>
    </source>
</evidence>
<gene>
    <name evidence="2" type="ORF">B9479_002961</name>
</gene>
<protein>
    <submittedName>
        <fullName evidence="2">Uncharacterized protein</fullName>
    </submittedName>
</protein>
<name>A0A5D3AY75_9TREE</name>
<accession>A0A5D3AY75</accession>
<proteinExistence type="predicted"/>
<feature type="compositionally biased region" description="Low complexity" evidence="1">
    <location>
        <begin position="95"/>
        <end position="105"/>
    </location>
</feature>
<evidence type="ECO:0000313" key="2">
    <source>
        <dbReference type="EMBL" id="TYJ56275.1"/>
    </source>
</evidence>
<organism evidence="2 3">
    <name type="scientific">Cryptococcus floricola</name>
    <dbReference type="NCBI Taxonomy" id="2591691"/>
    <lineage>
        <taxon>Eukaryota</taxon>
        <taxon>Fungi</taxon>
        <taxon>Dikarya</taxon>
        <taxon>Basidiomycota</taxon>
        <taxon>Agaricomycotina</taxon>
        <taxon>Tremellomycetes</taxon>
        <taxon>Tremellales</taxon>
        <taxon>Cryptococcaceae</taxon>
        <taxon>Cryptococcus</taxon>
    </lineage>
</organism>
<feature type="compositionally biased region" description="Basic and acidic residues" evidence="1">
    <location>
        <begin position="111"/>
        <end position="121"/>
    </location>
</feature>